<proteinExistence type="predicted"/>
<reference evidence="2" key="1">
    <citation type="journal article" date="2021" name="bioRxiv">
        <title>Whole Genome Assembly and Annotation of Northern Wild Rice, Zizania palustris L., Supports a Whole Genome Duplication in the Zizania Genus.</title>
        <authorList>
            <person name="Haas M."/>
            <person name="Kono T."/>
            <person name="Macchietto M."/>
            <person name="Millas R."/>
            <person name="McGilp L."/>
            <person name="Shao M."/>
            <person name="Duquette J."/>
            <person name="Hirsch C.N."/>
            <person name="Kimball J."/>
        </authorList>
    </citation>
    <scope>NUCLEOTIDE SEQUENCE</scope>
    <source>
        <tissue evidence="2">Fresh leaf tissue</tissue>
    </source>
</reference>
<gene>
    <name evidence="2" type="ORF">GUJ93_ZPchr0006g45670</name>
</gene>
<protein>
    <recommendedName>
        <fullName evidence="1">Reverse transcriptase zinc-binding domain-containing protein</fullName>
    </recommendedName>
</protein>
<keyword evidence="3" id="KW-1185">Reference proteome</keyword>
<dbReference type="PANTHER" id="PTHR36617">
    <property type="entry name" value="PROTEIN, PUTATIVE-RELATED"/>
    <property type="match status" value="1"/>
</dbReference>
<dbReference type="AlphaFoldDB" id="A0A8J5VUH4"/>
<dbReference type="OrthoDB" id="689430at2759"/>
<evidence type="ECO:0000313" key="3">
    <source>
        <dbReference type="Proteomes" id="UP000729402"/>
    </source>
</evidence>
<comment type="caution">
    <text evidence="2">The sequence shown here is derived from an EMBL/GenBank/DDBJ whole genome shotgun (WGS) entry which is preliminary data.</text>
</comment>
<dbReference type="EMBL" id="JAAALK010000283">
    <property type="protein sequence ID" value="KAG8071941.1"/>
    <property type="molecule type" value="Genomic_DNA"/>
</dbReference>
<feature type="domain" description="Reverse transcriptase zinc-binding" evidence="1">
    <location>
        <begin position="106"/>
        <end position="189"/>
    </location>
</feature>
<evidence type="ECO:0000313" key="2">
    <source>
        <dbReference type="EMBL" id="KAG8071941.1"/>
    </source>
</evidence>
<evidence type="ECO:0000259" key="1">
    <source>
        <dbReference type="Pfam" id="PF13966"/>
    </source>
</evidence>
<dbReference type="InterPro" id="IPR026960">
    <property type="entry name" value="RVT-Znf"/>
</dbReference>
<reference evidence="2" key="2">
    <citation type="submission" date="2021-02" db="EMBL/GenBank/DDBJ databases">
        <authorList>
            <person name="Kimball J.A."/>
            <person name="Haas M.W."/>
            <person name="Macchietto M."/>
            <person name="Kono T."/>
            <person name="Duquette J."/>
            <person name="Shao M."/>
        </authorList>
    </citation>
    <scope>NUCLEOTIDE SEQUENCE</scope>
    <source>
        <tissue evidence="2">Fresh leaf tissue</tissue>
    </source>
</reference>
<organism evidence="2 3">
    <name type="scientific">Zizania palustris</name>
    <name type="common">Northern wild rice</name>
    <dbReference type="NCBI Taxonomy" id="103762"/>
    <lineage>
        <taxon>Eukaryota</taxon>
        <taxon>Viridiplantae</taxon>
        <taxon>Streptophyta</taxon>
        <taxon>Embryophyta</taxon>
        <taxon>Tracheophyta</taxon>
        <taxon>Spermatophyta</taxon>
        <taxon>Magnoliopsida</taxon>
        <taxon>Liliopsida</taxon>
        <taxon>Poales</taxon>
        <taxon>Poaceae</taxon>
        <taxon>BOP clade</taxon>
        <taxon>Oryzoideae</taxon>
        <taxon>Oryzeae</taxon>
        <taxon>Zizaniinae</taxon>
        <taxon>Zizania</taxon>
    </lineage>
</organism>
<dbReference type="Proteomes" id="UP000729402">
    <property type="component" value="Unassembled WGS sequence"/>
</dbReference>
<name>A0A8J5VUH4_ZIZPA</name>
<accession>A0A8J5VUH4</accession>
<dbReference type="Pfam" id="PF13966">
    <property type="entry name" value="zf-RVT"/>
    <property type="match status" value="1"/>
</dbReference>
<dbReference type="PANTHER" id="PTHR36617:SF14">
    <property type="entry name" value="REVERSE TRANSCRIPTASE ZINC-BINDING DOMAIN-CONTAINING PROTEIN"/>
    <property type="match status" value="1"/>
</dbReference>
<sequence length="309" mass="36406">MKIKSAYMQFCYKKIGDGRNTLFWEDRWVGVKPLADQFPDLFNISLTKNISVARVFASNWSILKFRRDLVGDKFRSWHNMRKMCEPMILNDRPDRVLWSLNGNGVFTVKSFYNALKVHNLPKKRDVIWTLKIPLKVRVFLWLARKNKILTRDNLIKRAWKGGNTRCTFCGFDESVNHLFFECVVARFVWRVVKVCFNLGPFTDFDYVWQTWFTTLNKSTKKVVGVGLAAVFWSIWKCRNDAIFRGNLIKDPTVLISIICYWISSWSILQNSEERARRLELGVHLLGRLTSDFFSQRHGWTLMRNRLGIG</sequence>